<keyword evidence="3" id="KW-1185">Reference proteome</keyword>
<organism evidence="2 3">
    <name type="scientific">Tetrahymena thermophila (strain SB210)</name>
    <dbReference type="NCBI Taxonomy" id="312017"/>
    <lineage>
        <taxon>Eukaryota</taxon>
        <taxon>Sar</taxon>
        <taxon>Alveolata</taxon>
        <taxon>Ciliophora</taxon>
        <taxon>Intramacronucleata</taxon>
        <taxon>Oligohymenophorea</taxon>
        <taxon>Hymenostomatida</taxon>
        <taxon>Tetrahymenina</taxon>
        <taxon>Tetrahymenidae</taxon>
        <taxon>Tetrahymena</taxon>
    </lineage>
</organism>
<evidence type="ECO:0000313" key="2">
    <source>
        <dbReference type="EMBL" id="EWS72902.1"/>
    </source>
</evidence>
<accession>W7X667</accession>
<dbReference type="RefSeq" id="XP_012654571.1">
    <property type="nucleotide sequence ID" value="XM_012799117.1"/>
</dbReference>
<evidence type="ECO:0000256" key="1">
    <source>
        <dbReference type="SAM" id="SignalP"/>
    </source>
</evidence>
<evidence type="ECO:0008006" key="4">
    <source>
        <dbReference type="Google" id="ProtNLM"/>
    </source>
</evidence>
<feature type="chain" id="PRO_5004903468" description="Transmembrane protein" evidence="1">
    <location>
        <begin position="19"/>
        <end position="189"/>
    </location>
</feature>
<dbReference type="EMBL" id="GG662573">
    <property type="protein sequence ID" value="EWS72902.1"/>
    <property type="molecule type" value="Genomic_DNA"/>
</dbReference>
<dbReference type="KEGG" id="tet:TTHERM_001229030"/>
<name>W7X667_TETTS</name>
<reference evidence="3" key="1">
    <citation type="journal article" date="2006" name="PLoS Biol.">
        <title>Macronuclear genome sequence of the ciliate Tetrahymena thermophila, a model eukaryote.</title>
        <authorList>
            <person name="Eisen J.A."/>
            <person name="Coyne R.S."/>
            <person name="Wu M."/>
            <person name="Wu D."/>
            <person name="Thiagarajan M."/>
            <person name="Wortman J.R."/>
            <person name="Badger J.H."/>
            <person name="Ren Q."/>
            <person name="Amedeo P."/>
            <person name="Jones K.M."/>
            <person name="Tallon L.J."/>
            <person name="Delcher A.L."/>
            <person name="Salzberg S.L."/>
            <person name="Silva J.C."/>
            <person name="Haas B.J."/>
            <person name="Majoros W.H."/>
            <person name="Farzad M."/>
            <person name="Carlton J.M."/>
            <person name="Smith R.K. Jr."/>
            <person name="Garg J."/>
            <person name="Pearlman R.E."/>
            <person name="Karrer K.M."/>
            <person name="Sun L."/>
            <person name="Manning G."/>
            <person name="Elde N.C."/>
            <person name="Turkewitz A.P."/>
            <person name="Asai D.J."/>
            <person name="Wilkes D.E."/>
            <person name="Wang Y."/>
            <person name="Cai H."/>
            <person name="Collins K."/>
            <person name="Stewart B.A."/>
            <person name="Lee S.R."/>
            <person name="Wilamowska K."/>
            <person name="Weinberg Z."/>
            <person name="Ruzzo W.L."/>
            <person name="Wloga D."/>
            <person name="Gaertig J."/>
            <person name="Frankel J."/>
            <person name="Tsao C.-C."/>
            <person name="Gorovsky M.A."/>
            <person name="Keeling P.J."/>
            <person name="Waller R.F."/>
            <person name="Patron N.J."/>
            <person name="Cherry J.M."/>
            <person name="Stover N.A."/>
            <person name="Krieger C.J."/>
            <person name="del Toro C."/>
            <person name="Ryder H.F."/>
            <person name="Williamson S.C."/>
            <person name="Barbeau R.A."/>
            <person name="Hamilton E.P."/>
            <person name="Orias E."/>
        </authorList>
    </citation>
    <scope>NUCLEOTIDE SEQUENCE [LARGE SCALE GENOMIC DNA]</scope>
    <source>
        <strain evidence="3">SB210</strain>
    </source>
</reference>
<dbReference type="Proteomes" id="UP000009168">
    <property type="component" value="Unassembled WGS sequence"/>
</dbReference>
<proteinExistence type="predicted"/>
<keyword evidence="1" id="KW-0732">Signal</keyword>
<evidence type="ECO:0000313" key="3">
    <source>
        <dbReference type="Proteomes" id="UP000009168"/>
    </source>
</evidence>
<dbReference type="AlphaFoldDB" id="W7X667"/>
<feature type="signal peptide" evidence="1">
    <location>
        <begin position="1"/>
        <end position="18"/>
    </location>
</feature>
<dbReference type="GeneID" id="24441976"/>
<sequence length="189" mass="22878">MLIFLFLCSSLKINIVKKLFNCQIIDIQQYIFPHILKNEDPLKYNQTCIYKFNVIETACQGKKVFYEKYVNGLEYLMEDNRKFKKKLKQKKLFLKVKIMKKKQLNQSKRNNFYKKALKNNKKFKYYYFKLIIISFSHFQQFSQSQQQNQENSRKINKQSQNKILCNLINTNSIQIQKQTHPNLIIIILL</sequence>
<dbReference type="InParanoid" id="W7X667"/>
<gene>
    <name evidence="2" type="ORF">TTHERM_001229030</name>
</gene>
<protein>
    <recommendedName>
        <fullName evidence="4">Transmembrane protein</fullName>
    </recommendedName>
</protein>